<evidence type="ECO:0000256" key="3">
    <source>
        <dbReference type="ARBA" id="ARBA00022692"/>
    </source>
</evidence>
<evidence type="ECO:0000256" key="1">
    <source>
        <dbReference type="ARBA" id="ARBA00004651"/>
    </source>
</evidence>
<dbReference type="PROSITE" id="PS50156">
    <property type="entry name" value="SSD"/>
    <property type="match status" value="1"/>
</dbReference>
<evidence type="ECO:0000313" key="9">
    <source>
        <dbReference type="Proteomes" id="UP000422569"/>
    </source>
</evidence>
<dbReference type="SUPFAM" id="SSF82866">
    <property type="entry name" value="Multidrug efflux transporter AcrB transmembrane domain"/>
    <property type="match status" value="2"/>
</dbReference>
<organism evidence="8 9">
    <name type="scientific">Methylocystis parvus</name>
    <dbReference type="NCBI Taxonomy" id="134"/>
    <lineage>
        <taxon>Bacteria</taxon>
        <taxon>Pseudomonadati</taxon>
        <taxon>Pseudomonadota</taxon>
        <taxon>Alphaproteobacteria</taxon>
        <taxon>Hyphomicrobiales</taxon>
        <taxon>Methylocystaceae</taxon>
        <taxon>Methylocystis</taxon>
    </lineage>
</organism>
<dbReference type="EMBL" id="CP044331">
    <property type="protein sequence ID" value="QGM96543.1"/>
    <property type="molecule type" value="Genomic_DNA"/>
</dbReference>
<dbReference type="AlphaFoldDB" id="A0A6B8M5D8"/>
<feature type="domain" description="SSD" evidence="7">
    <location>
        <begin position="301"/>
        <end position="427"/>
    </location>
</feature>
<keyword evidence="4 6" id="KW-1133">Transmembrane helix</keyword>
<feature type="transmembrane region" description="Helical" evidence="6">
    <location>
        <begin position="302"/>
        <end position="323"/>
    </location>
</feature>
<accession>A0A6B8M5D8</accession>
<evidence type="ECO:0000256" key="4">
    <source>
        <dbReference type="ARBA" id="ARBA00022989"/>
    </source>
</evidence>
<reference evidence="8 9" key="1">
    <citation type="submission" date="2019-09" db="EMBL/GenBank/DDBJ databases">
        <title>Isolation and complete genome sequencing of Methylocystis species.</title>
        <authorList>
            <person name="Rumah B.L."/>
            <person name="Stead C.E."/>
            <person name="Stevens B.C."/>
            <person name="Minton N.P."/>
            <person name="Grosse-Honebrink A."/>
            <person name="Zhang Y."/>
        </authorList>
    </citation>
    <scope>NUCLEOTIDE SEQUENCE [LARGE SCALE GENOMIC DNA]</scope>
    <source>
        <strain evidence="8 9">BRCS2</strain>
    </source>
</reference>
<keyword evidence="5 6" id="KW-0472">Membrane</keyword>
<keyword evidence="9" id="KW-1185">Reference proteome</keyword>
<comment type="subcellular location">
    <subcellularLocation>
        <location evidence="1">Cell membrane</location>
        <topology evidence="1">Multi-pass membrane protein</topology>
    </subcellularLocation>
</comment>
<dbReference type="InterPro" id="IPR004869">
    <property type="entry name" value="MMPL_dom"/>
</dbReference>
<evidence type="ECO:0000256" key="6">
    <source>
        <dbReference type="SAM" id="Phobius"/>
    </source>
</evidence>
<dbReference type="PANTHER" id="PTHR33406:SF13">
    <property type="entry name" value="MEMBRANE PROTEIN YDFJ"/>
    <property type="match status" value="1"/>
</dbReference>
<feature type="transmembrane region" description="Helical" evidence="6">
    <location>
        <begin position="276"/>
        <end position="295"/>
    </location>
</feature>
<keyword evidence="2" id="KW-1003">Cell membrane</keyword>
<feature type="transmembrane region" description="Helical" evidence="6">
    <location>
        <begin position="402"/>
        <end position="421"/>
    </location>
</feature>
<feature type="transmembrane region" description="Helical" evidence="6">
    <location>
        <begin position="373"/>
        <end position="396"/>
    </location>
</feature>
<feature type="transmembrane region" description="Helical" evidence="6">
    <location>
        <begin position="800"/>
        <end position="820"/>
    </location>
</feature>
<evidence type="ECO:0000313" key="8">
    <source>
        <dbReference type="EMBL" id="QGM96543.1"/>
    </source>
</evidence>
<evidence type="ECO:0000259" key="7">
    <source>
        <dbReference type="PROSITE" id="PS50156"/>
    </source>
</evidence>
<dbReference type="RefSeq" id="WP_016921154.1">
    <property type="nucleotide sequence ID" value="NZ_CP044331.1"/>
</dbReference>
<evidence type="ECO:0000256" key="5">
    <source>
        <dbReference type="ARBA" id="ARBA00023136"/>
    </source>
</evidence>
<dbReference type="KEGG" id="mpar:F7D14_02965"/>
<dbReference type="NCBIfam" id="TIGR03480">
    <property type="entry name" value="HpnN"/>
    <property type="match status" value="1"/>
</dbReference>
<dbReference type="Pfam" id="PF03176">
    <property type="entry name" value="MMPL"/>
    <property type="match status" value="1"/>
</dbReference>
<feature type="transmembrane region" description="Helical" evidence="6">
    <location>
        <begin position="454"/>
        <end position="472"/>
    </location>
</feature>
<sequence>MLEKLVAFCLRWPWTVVLLTLALTGGGVYLTVERFQIDTDTTNLFSPDMAWRKNQMALYRAFPQLENTIVVVIDAGTGEAADDAAARLDAELRGKPLMQRVWRPDDPAFFVKNGLLYLDLNDLRRTVGMLLGQRDILTPLAEDPSLRGLANVLVANQKRAAGSERTTALYLAGLDEFSQTFEATLAGRSAELDWEKLLSGGKGDAAPTGPPLDKRRIVMVTPVIDFSELQPGADAMAFIRKTAAELGITKDKGFTLRLTGEVPLAAEEFATLSENMALNTVGTLVIVSLILFVALRSPKLILAVLATLLAGLAITSGMGVLLIGRFNLISVAFAALFIGLGVDFGIQFATRYREERHGHGDLERSLTKATHEIGGSLTLAAVSLLAGFFCFLPTSFLGVAELGLIAGVGMIIAYIATLTFLPAAIKLLHPPAEHVPIATHSLAAVDHWIAHHRLIVLLATAAVVLAGMPALLRTHFDSNPMNLRDQKVESVATFLDLTKDPKTAPNKIETLAPSLAAARDLKQKIEALPEVDHVDSIDSLIPTDQDDKLALIERASNDLREALYPRTRPTPTDAETVKALNAAVKALRAATARKPTPQIARFAAALDGLAKASPETRAKARAAAFTGFEKMMDQLREALKARRVTPDSMPEELRSDWISAKGLVRLETTPKGDSNNLDVMTRFADAMLTVAPESSGAPVIISEAGKTVTRAFLEAGLYAFAAVFLILAVALRNPIDVALTLGPLVLAGIMSLQAAELLGVSLNFANIIALPLMFGVGVAFHIYYVIAWRKGVVDMLASSLTRAIFFSSLTTGTAFGSLFLSSHPGTASMGEFLTISLFFTLLAAFIIVPAFLGPPRHAADGGADAT</sequence>
<dbReference type="Gene3D" id="1.20.1640.10">
    <property type="entry name" value="Multidrug efflux transporter AcrB transmembrane domain"/>
    <property type="match status" value="2"/>
</dbReference>
<feature type="transmembrane region" description="Helical" evidence="6">
    <location>
        <begin position="711"/>
        <end position="730"/>
    </location>
</feature>
<proteinExistence type="predicted"/>
<feature type="transmembrane region" description="Helical" evidence="6">
    <location>
        <begin position="329"/>
        <end position="352"/>
    </location>
</feature>
<feature type="transmembrane region" description="Helical" evidence="6">
    <location>
        <begin position="12"/>
        <end position="32"/>
    </location>
</feature>
<name>A0A6B8M5D8_9HYPH</name>
<dbReference type="PANTHER" id="PTHR33406">
    <property type="entry name" value="MEMBRANE PROTEIN MJ1562-RELATED"/>
    <property type="match status" value="1"/>
</dbReference>
<feature type="transmembrane region" description="Helical" evidence="6">
    <location>
        <begin position="737"/>
        <end position="755"/>
    </location>
</feature>
<dbReference type="Proteomes" id="UP000422569">
    <property type="component" value="Chromosome"/>
</dbReference>
<protein>
    <submittedName>
        <fullName evidence="8">MMPL family transporter</fullName>
    </submittedName>
</protein>
<dbReference type="InterPro" id="IPR050545">
    <property type="entry name" value="Mycobact_MmpL"/>
</dbReference>
<dbReference type="InterPro" id="IPR017841">
    <property type="entry name" value="Hopanoid_biosynth_HpnN"/>
</dbReference>
<dbReference type="GO" id="GO:0005886">
    <property type="term" value="C:plasma membrane"/>
    <property type="evidence" value="ECO:0007669"/>
    <property type="project" value="UniProtKB-SubCell"/>
</dbReference>
<evidence type="ECO:0000256" key="2">
    <source>
        <dbReference type="ARBA" id="ARBA00022475"/>
    </source>
</evidence>
<gene>
    <name evidence="8" type="ORF">F7D14_02965</name>
</gene>
<keyword evidence="3 6" id="KW-0812">Transmembrane</keyword>
<feature type="transmembrane region" description="Helical" evidence="6">
    <location>
        <begin position="767"/>
        <end position="788"/>
    </location>
</feature>
<dbReference type="InterPro" id="IPR000731">
    <property type="entry name" value="SSD"/>
</dbReference>
<feature type="transmembrane region" description="Helical" evidence="6">
    <location>
        <begin position="832"/>
        <end position="852"/>
    </location>
</feature>